<proteinExistence type="predicted"/>
<reference evidence="3 4" key="1">
    <citation type="journal article" date="2018" name="BMC Genomics">
        <title>Genomic comparison of Trypanosoma conorhini and Trypanosoma rangeli to Trypanosoma cruzi strains of high and low virulence.</title>
        <authorList>
            <person name="Bradwell K.R."/>
            <person name="Koparde V.N."/>
            <person name="Matveyev A.V."/>
            <person name="Serrano M.G."/>
            <person name="Alves J.M."/>
            <person name="Parikh H."/>
            <person name="Huang B."/>
            <person name="Lee V."/>
            <person name="Espinosa-Alvarez O."/>
            <person name="Ortiz P.A."/>
            <person name="Costa-Martins A.G."/>
            <person name="Teixeira M.M."/>
            <person name="Buck G.A."/>
        </authorList>
    </citation>
    <scope>NUCLEOTIDE SEQUENCE [LARGE SCALE GENOMIC DNA]</scope>
    <source>
        <strain evidence="3 4">AM80</strain>
    </source>
</reference>
<dbReference type="RefSeq" id="XP_029242335.1">
    <property type="nucleotide sequence ID" value="XM_029377855.1"/>
</dbReference>
<gene>
    <name evidence="3" type="ORF">TraAM80_00787</name>
</gene>
<evidence type="ECO:0000256" key="2">
    <source>
        <dbReference type="SAM" id="MobiDB-lite"/>
    </source>
</evidence>
<dbReference type="VEuPathDB" id="TriTrypDB:TRSC58_03341"/>
<dbReference type="GeneID" id="40324720"/>
<feature type="coiled-coil region" evidence="1">
    <location>
        <begin position="106"/>
        <end position="138"/>
    </location>
</feature>
<sequence length="181" mass="20723">MVRRRVGGNSRVLRKKKLKLSKRASTSGDISAVVAAAVGVKKITQLRLKKSGGRAASGKQRVAALEALRKQRSQLLKQQAAERMVLKEHTRGLETRRQRIRKGENAKMERRELGKYIRQLKEEQKKKHQSELAVIEEAVKKNGGRKGYDMKRDADEWEDVEDDAEDFDEDELQNMFAHLTT</sequence>
<evidence type="ECO:0000256" key="1">
    <source>
        <dbReference type="SAM" id="Coils"/>
    </source>
</evidence>
<organism evidence="3 4">
    <name type="scientific">Trypanosoma rangeli</name>
    <dbReference type="NCBI Taxonomy" id="5698"/>
    <lineage>
        <taxon>Eukaryota</taxon>
        <taxon>Discoba</taxon>
        <taxon>Euglenozoa</taxon>
        <taxon>Kinetoplastea</taxon>
        <taxon>Metakinetoplastina</taxon>
        <taxon>Trypanosomatida</taxon>
        <taxon>Trypanosomatidae</taxon>
        <taxon>Trypanosoma</taxon>
        <taxon>Herpetosoma</taxon>
    </lineage>
</organism>
<dbReference type="AlphaFoldDB" id="A0A422P1T8"/>
<keyword evidence="4" id="KW-1185">Reference proteome</keyword>
<name>A0A422P1T8_TRYRA</name>
<feature type="compositionally biased region" description="Basic residues" evidence="2">
    <location>
        <begin position="1"/>
        <end position="22"/>
    </location>
</feature>
<dbReference type="OrthoDB" id="272408at2759"/>
<dbReference type="EMBL" id="MKGL01000014">
    <property type="protein sequence ID" value="RNF11703.1"/>
    <property type="molecule type" value="Genomic_DNA"/>
</dbReference>
<evidence type="ECO:0000313" key="3">
    <source>
        <dbReference type="EMBL" id="RNF11703.1"/>
    </source>
</evidence>
<evidence type="ECO:0000313" key="4">
    <source>
        <dbReference type="Proteomes" id="UP000283634"/>
    </source>
</evidence>
<feature type="region of interest" description="Disordered" evidence="2">
    <location>
        <begin position="1"/>
        <end position="26"/>
    </location>
</feature>
<dbReference type="Proteomes" id="UP000283634">
    <property type="component" value="Unassembled WGS sequence"/>
</dbReference>
<dbReference type="OMA" id="HIHELEM"/>
<comment type="caution">
    <text evidence="3">The sequence shown here is derived from an EMBL/GenBank/DDBJ whole genome shotgun (WGS) entry which is preliminary data.</text>
</comment>
<feature type="compositionally biased region" description="Acidic residues" evidence="2">
    <location>
        <begin position="155"/>
        <end position="164"/>
    </location>
</feature>
<feature type="region of interest" description="Disordered" evidence="2">
    <location>
        <begin position="143"/>
        <end position="164"/>
    </location>
</feature>
<protein>
    <submittedName>
        <fullName evidence="3">Uncharacterized protein</fullName>
    </submittedName>
</protein>
<keyword evidence="1" id="KW-0175">Coiled coil</keyword>
<accession>A0A422P1T8</accession>